<dbReference type="RefSeq" id="WP_144367908.1">
    <property type="nucleotide sequence ID" value="NZ_CABHNA010000099.1"/>
</dbReference>
<evidence type="ECO:0000313" key="2">
    <source>
        <dbReference type="EMBL" id="VUX21593.1"/>
    </source>
</evidence>
<reference evidence="2 3" key="1">
    <citation type="submission" date="2019-07" db="EMBL/GenBank/DDBJ databases">
        <authorList>
            <person name="Hibberd C M."/>
            <person name="Gehrig L. J."/>
            <person name="Chang H.-W."/>
            <person name="Venkatesh S."/>
        </authorList>
    </citation>
    <scope>NUCLEOTIDE SEQUENCE [LARGE SCALE GENOMIC DNA]</scope>
    <source>
        <strain evidence="2">Ruminococcus_torques_SSTS_Bg7063</strain>
    </source>
</reference>
<proteinExistence type="predicted"/>
<dbReference type="InterPro" id="IPR032208">
    <property type="entry name" value="DUF5027"/>
</dbReference>
<keyword evidence="3" id="KW-1185">Reference proteome</keyword>
<gene>
    <name evidence="2" type="ORF">RTSSTS7063_02778</name>
</gene>
<dbReference type="Pfam" id="PF16430">
    <property type="entry name" value="DUF5027"/>
    <property type="match status" value="1"/>
</dbReference>
<evidence type="ECO:0000313" key="3">
    <source>
        <dbReference type="Proteomes" id="UP000363661"/>
    </source>
</evidence>
<dbReference type="Proteomes" id="UP000363661">
    <property type="component" value="Unassembled WGS sequence"/>
</dbReference>
<feature type="signal peptide" evidence="1">
    <location>
        <begin position="1"/>
        <end position="25"/>
    </location>
</feature>
<dbReference type="EMBL" id="CABHNA010000099">
    <property type="protein sequence ID" value="VUX21593.1"/>
    <property type="molecule type" value="Genomic_DNA"/>
</dbReference>
<name>A0A564UPP6_9FIRM</name>
<organism evidence="2 3">
    <name type="scientific">[Ruminococcus] torques</name>
    <dbReference type="NCBI Taxonomy" id="33039"/>
    <lineage>
        <taxon>Bacteria</taxon>
        <taxon>Bacillati</taxon>
        <taxon>Bacillota</taxon>
        <taxon>Clostridia</taxon>
        <taxon>Lachnospirales</taxon>
        <taxon>Lachnospiraceae</taxon>
        <taxon>Mediterraneibacter</taxon>
    </lineage>
</organism>
<dbReference type="AlphaFoldDB" id="A0A564UPP6"/>
<protein>
    <recommendedName>
        <fullName evidence="4">DUF5027 domain-containing protein</fullName>
    </recommendedName>
</protein>
<evidence type="ECO:0008006" key="4">
    <source>
        <dbReference type="Google" id="ProtNLM"/>
    </source>
</evidence>
<feature type="chain" id="PRO_5039246318" description="DUF5027 domain-containing protein" evidence="1">
    <location>
        <begin position="26"/>
        <end position="236"/>
    </location>
</feature>
<accession>A0A564UPP6</accession>
<keyword evidence="1" id="KW-0732">Signal</keyword>
<evidence type="ECO:0000256" key="1">
    <source>
        <dbReference type="SAM" id="SignalP"/>
    </source>
</evidence>
<dbReference type="PROSITE" id="PS51257">
    <property type="entry name" value="PROKAR_LIPOPROTEIN"/>
    <property type="match status" value="1"/>
</dbReference>
<sequence length="236" mass="25935">MKKVQKYFYCSLSILCLCILTFSLSGCSEIKDGIVGTSAGGGKPEGEAPKSDVSITTERTKQIGDVCELRTMSDNDFDTSTVRWKCIVQKAKLYDKPSDAGIDTSRIITSEYYKSPEMPVCIDASVAANSMMLLCDIEIENLNDFENLNITSLDLVSKDSKGEAQQVGLPNYFSHGGTEDAKYYDFTLTKGSKETVRVGWYIDPNDLDKDSLYLAIGLGTALKDQTSLATYVNLNL</sequence>